<dbReference type="Proteomes" id="UP001595557">
    <property type="component" value="Unassembled WGS sequence"/>
</dbReference>
<accession>A0ABV7II52</accession>
<dbReference type="InterPro" id="IPR001387">
    <property type="entry name" value="Cro/C1-type_HTH"/>
</dbReference>
<sequence length="191" mass="21494">MSDTLTAELEKYRIGPRMRELRLRKKLGLVQLGEHTGLSPAMLSKIERGQVFPTLPTLLRIALAFRVDLDYFFRKNEAKVAVTRPDERVRLPIPGGSSPPAYLFESLDYPLADRRMEAFLAFFPKGGPRSEPHRHGVEELIYVVNGQLDVVVEDEAFTLSEGDAMSFDSSVLHSYHGNREGDCLAFVVTLT</sequence>
<keyword evidence="1" id="KW-0238">DNA-binding</keyword>
<gene>
    <name evidence="3" type="ORF">ACFOD7_15535</name>
</gene>
<dbReference type="RefSeq" id="WP_207471285.1">
    <property type="nucleotide sequence ID" value="NZ_JAFNAW010000066.1"/>
</dbReference>
<dbReference type="SUPFAM" id="SSF51182">
    <property type="entry name" value="RmlC-like cupins"/>
    <property type="match status" value="1"/>
</dbReference>
<dbReference type="InterPro" id="IPR050807">
    <property type="entry name" value="TransReg_Diox_bact_type"/>
</dbReference>
<dbReference type="CDD" id="cd02209">
    <property type="entry name" value="cupin_XRE_C"/>
    <property type="match status" value="1"/>
</dbReference>
<dbReference type="CDD" id="cd00093">
    <property type="entry name" value="HTH_XRE"/>
    <property type="match status" value="1"/>
</dbReference>
<dbReference type="InterPro" id="IPR010982">
    <property type="entry name" value="Lambda_DNA-bd_dom_sf"/>
</dbReference>
<comment type="caution">
    <text evidence="3">The sequence shown here is derived from an EMBL/GenBank/DDBJ whole genome shotgun (WGS) entry which is preliminary data.</text>
</comment>
<proteinExistence type="predicted"/>
<reference evidence="4" key="1">
    <citation type="journal article" date="2019" name="Int. J. Syst. Evol. Microbiol.">
        <title>The Global Catalogue of Microorganisms (GCM) 10K type strain sequencing project: providing services to taxonomists for standard genome sequencing and annotation.</title>
        <authorList>
            <consortium name="The Broad Institute Genomics Platform"/>
            <consortium name="The Broad Institute Genome Sequencing Center for Infectious Disease"/>
            <person name="Wu L."/>
            <person name="Ma J."/>
        </authorList>
    </citation>
    <scope>NUCLEOTIDE SEQUENCE [LARGE SCALE GENOMIC DNA]</scope>
    <source>
        <strain evidence="4">KCTC 52239</strain>
    </source>
</reference>
<dbReference type="Gene3D" id="1.10.260.40">
    <property type="entry name" value="lambda repressor-like DNA-binding domains"/>
    <property type="match status" value="1"/>
</dbReference>
<dbReference type="InterPro" id="IPR011051">
    <property type="entry name" value="RmlC_Cupin_sf"/>
</dbReference>
<evidence type="ECO:0000313" key="4">
    <source>
        <dbReference type="Proteomes" id="UP001595557"/>
    </source>
</evidence>
<feature type="domain" description="HTH cro/C1-type" evidence="2">
    <location>
        <begin position="18"/>
        <end position="72"/>
    </location>
</feature>
<dbReference type="SUPFAM" id="SSF47413">
    <property type="entry name" value="lambda repressor-like DNA-binding domains"/>
    <property type="match status" value="1"/>
</dbReference>
<protein>
    <submittedName>
        <fullName evidence="3">Helix-turn-helix domain-containing protein</fullName>
    </submittedName>
</protein>
<dbReference type="InterPro" id="IPR014710">
    <property type="entry name" value="RmlC-like_jellyroll"/>
</dbReference>
<dbReference type="InterPro" id="IPR013096">
    <property type="entry name" value="Cupin_2"/>
</dbReference>
<dbReference type="EMBL" id="JBHRTE010000065">
    <property type="protein sequence ID" value="MFC3169466.1"/>
    <property type="molecule type" value="Genomic_DNA"/>
</dbReference>
<dbReference type="Pfam" id="PF01381">
    <property type="entry name" value="HTH_3"/>
    <property type="match status" value="1"/>
</dbReference>
<dbReference type="PANTHER" id="PTHR46797">
    <property type="entry name" value="HTH-TYPE TRANSCRIPTIONAL REGULATOR"/>
    <property type="match status" value="1"/>
</dbReference>
<evidence type="ECO:0000256" key="1">
    <source>
        <dbReference type="ARBA" id="ARBA00023125"/>
    </source>
</evidence>
<keyword evidence="4" id="KW-1185">Reference proteome</keyword>
<dbReference type="PANTHER" id="PTHR46797:SF19">
    <property type="entry name" value="BLL2473 PROTEIN"/>
    <property type="match status" value="1"/>
</dbReference>
<dbReference type="SMART" id="SM00530">
    <property type="entry name" value="HTH_XRE"/>
    <property type="match status" value="1"/>
</dbReference>
<organism evidence="3 4">
    <name type="scientific">Paracoccus fontiphilus</name>
    <dbReference type="NCBI Taxonomy" id="1815556"/>
    <lineage>
        <taxon>Bacteria</taxon>
        <taxon>Pseudomonadati</taxon>
        <taxon>Pseudomonadota</taxon>
        <taxon>Alphaproteobacteria</taxon>
        <taxon>Rhodobacterales</taxon>
        <taxon>Paracoccaceae</taxon>
        <taxon>Paracoccus</taxon>
    </lineage>
</organism>
<dbReference type="Pfam" id="PF07883">
    <property type="entry name" value="Cupin_2"/>
    <property type="match status" value="1"/>
</dbReference>
<name>A0ABV7II52_9RHOB</name>
<evidence type="ECO:0000259" key="2">
    <source>
        <dbReference type="PROSITE" id="PS50943"/>
    </source>
</evidence>
<dbReference type="PROSITE" id="PS50943">
    <property type="entry name" value="HTH_CROC1"/>
    <property type="match status" value="1"/>
</dbReference>
<dbReference type="Gene3D" id="2.60.120.10">
    <property type="entry name" value="Jelly Rolls"/>
    <property type="match status" value="1"/>
</dbReference>
<evidence type="ECO:0000313" key="3">
    <source>
        <dbReference type="EMBL" id="MFC3169466.1"/>
    </source>
</evidence>